<dbReference type="GeneID" id="106166205"/>
<keyword evidence="7" id="KW-0479">Metal-binding</keyword>
<dbReference type="AlphaFoldDB" id="A0A1S3IPZ4"/>
<feature type="region of interest" description="Disordered" evidence="8">
    <location>
        <begin position="520"/>
        <end position="683"/>
    </location>
</feature>
<dbReference type="InterPro" id="IPR035441">
    <property type="entry name" value="TFIIS/LEDGF_dom_sf"/>
</dbReference>
<dbReference type="InterPro" id="IPR017923">
    <property type="entry name" value="TFIIS_N"/>
</dbReference>
<evidence type="ECO:0000259" key="9">
    <source>
        <dbReference type="PROSITE" id="PS50103"/>
    </source>
</evidence>
<dbReference type="InterPro" id="IPR000571">
    <property type="entry name" value="Znf_CCCH"/>
</dbReference>
<dbReference type="SUPFAM" id="SSF47676">
    <property type="entry name" value="Conserved domain common to transcription factors TFIIS, elongin A, CRSP70"/>
    <property type="match status" value="1"/>
</dbReference>
<evidence type="ECO:0000256" key="1">
    <source>
        <dbReference type="ARBA" id="ARBA00004123"/>
    </source>
</evidence>
<dbReference type="Proteomes" id="UP000085678">
    <property type="component" value="Unplaced"/>
</dbReference>
<dbReference type="OrthoDB" id="2138378at2759"/>
<evidence type="ECO:0000256" key="6">
    <source>
        <dbReference type="PROSITE-ProRule" id="PRU00649"/>
    </source>
</evidence>
<feature type="compositionally biased region" description="Basic and acidic residues" evidence="8">
    <location>
        <begin position="405"/>
        <end position="431"/>
    </location>
</feature>
<dbReference type="STRING" id="7574.A0A1S3IPZ4"/>
<keyword evidence="7" id="KW-0862">Zinc</keyword>
<evidence type="ECO:0000256" key="2">
    <source>
        <dbReference type="ARBA" id="ARBA00004286"/>
    </source>
</evidence>
<feature type="zinc finger region" description="C3H1-type" evidence="7">
    <location>
        <begin position="787"/>
        <end position="816"/>
    </location>
</feature>
<dbReference type="PROSITE" id="PS50103">
    <property type="entry name" value="ZF_C3H1"/>
    <property type="match status" value="1"/>
</dbReference>
<keyword evidence="11" id="KW-1185">Reference proteome</keyword>
<feature type="region of interest" description="Disordered" evidence="8">
    <location>
        <begin position="812"/>
        <end position="843"/>
    </location>
</feature>
<evidence type="ECO:0000256" key="3">
    <source>
        <dbReference type="ARBA" id="ARBA00022330"/>
    </source>
</evidence>
<keyword evidence="7" id="KW-0863">Zinc-finger</keyword>
<feature type="compositionally biased region" description="Basic and acidic residues" evidence="8">
    <location>
        <begin position="197"/>
        <end position="227"/>
    </location>
</feature>
<feature type="compositionally biased region" description="Pro residues" evidence="8">
    <location>
        <begin position="385"/>
        <end position="396"/>
    </location>
</feature>
<feature type="compositionally biased region" description="Basic and acidic residues" evidence="8">
    <location>
        <begin position="178"/>
        <end position="187"/>
    </location>
</feature>
<dbReference type="RefSeq" id="XP_013400138.1">
    <property type="nucleotide sequence ID" value="XM_013544684.1"/>
</dbReference>
<name>A0A1S3IPZ4_LINAN</name>
<comment type="subcellular location">
    <subcellularLocation>
        <location evidence="2">Chromosome</location>
    </subcellularLocation>
    <subcellularLocation>
        <location evidence="1 6">Nucleus</location>
    </subcellularLocation>
</comment>
<evidence type="ECO:0000256" key="8">
    <source>
        <dbReference type="SAM" id="MobiDB-lite"/>
    </source>
</evidence>
<dbReference type="Gene3D" id="1.20.930.10">
    <property type="entry name" value="Conserved domain common to transcription factors TFIIS, elongin A, CRSP70"/>
    <property type="match status" value="1"/>
</dbReference>
<feature type="region of interest" description="Disordered" evidence="8">
    <location>
        <begin position="178"/>
        <end position="476"/>
    </location>
</feature>
<evidence type="ECO:0000313" key="11">
    <source>
        <dbReference type="Proteomes" id="UP000085678"/>
    </source>
</evidence>
<feature type="domain" description="C3H1-type" evidence="9">
    <location>
        <begin position="787"/>
        <end position="816"/>
    </location>
</feature>
<dbReference type="GO" id="GO:0005634">
    <property type="term" value="C:nucleus"/>
    <property type="evidence" value="ECO:0007669"/>
    <property type="project" value="UniProtKB-SubCell"/>
</dbReference>
<dbReference type="Pfam" id="PF08711">
    <property type="entry name" value="Med26"/>
    <property type="match status" value="1"/>
</dbReference>
<feature type="compositionally biased region" description="Pro residues" evidence="8">
    <location>
        <begin position="668"/>
        <end position="678"/>
    </location>
</feature>
<dbReference type="PANTHER" id="PTHR46557">
    <property type="entry name" value="SERINE/THREONINE-PROTEIN PHOSPHATASE 1 REGULATORY SUBUNIT 10-RELATED"/>
    <property type="match status" value="1"/>
</dbReference>
<proteinExistence type="predicted"/>
<feature type="compositionally biased region" description="Basic and acidic residues" evidence="8">
    <location>
        <begin position="552"/>
        <end position="565"/>
    </location>
</feature>
<feature type="domain" description="TFIIS N-terminal" evidence="10">
    <location>
        <begin position="104"/>
        <end position="178"/>
    </location>
</feature>
<dbReference type="RefSeq" id="XP_013400137.1">
    <property type="nucleotide sequence ID" value="XM_013544683.1"/>
</dbReference>
<dbReference type="PROSITE" id="PS51319">
    <property type="entry name" value="TFIIS_N"/>
    <property type="match status" value="1"/>
</dbReference>
<feature type="compositionally biased region" description="Low complexity" evidence="8">
    <location>
        <begin position="228"/>
        <end position="252"/>
    </location>
</feature>
<feature type="compositionally biased region" description="Low complexity" evidence="8">
    <location>
        <begin position="323"/>
        <end position="339"/>
    </location>
</feature>
<dbReference type="SMART" id="SM00509">
    <property type="entry name" value="TFS2N"/>
    <property type="match status" value="1"/>
</dbReference>
<sequence length="843" mass="93465">MIPETQSPDTQHAEENELMGCEGLQMQSLMIKNMGPIDPHGLLQGLSALVGKDGSILNEEAVQRMVNLMKDASKMVSRCTYLNILRATNEQEILEKFISEGGWDLLNTWLQDAKADSSSASFLMEILKVYQQMPVSVELLKKNNCAKTIKNLSKEEDGIVKTLATEIVDNWMKKIKEKSGTEASTDKSKKKKKHKDKEKSKEKEKTKDEKSNGQDSKSDSKKERRDSLNSSANKSKDLSNSLNSSQNKSSSQQKERAKTVKSLPSKFRSTGLEEQTTLVQKKKGSINKDKPPVKRPLPTPFNRPLTAPPEKKPRPVLPSPIMPSTSANGASPTATSPPTETHGKIKIIPAKPRPVQHEVHESRGFMDALTAPAIVPVRRKKKLPPKPTTPTSPNMPKPQLSFYKDTLDTSNENKEEKRASSPPGTDKKQSEGSESNDVEMKDDNSNSAGSSQSSGDNEKSTEASSGKKKKKVSWVDDANLRQIHYFEMDETERVNVNRLNFEEMKKKEMMEDRHIVEVAKKKAQDKMNEKTNWHRPHRIDGLTQLPTAPGERSTERETQAQREKAVLQAIFFSKDMLPDTAQEPDPENYTPSEPKIIPLEDEASADHEMEPAVEEDQAAAPHVEGEEQPQLSLPPDIAEMIQNLARQQQPQDQQDDHSKQGDQQQQPHQPPSSPPAPISPGDIQNIKNILSSLSGGGDQQQIESLRRALEPFKNQLPPNFMMTQFGIPLHLPGLLGSAPPGFRPMMPPRGPGRGPVPMMRGRMPTGFPFRPRGPPPPPMMRGRGIGRGDRPVCRHFMAAGRGCRFAMSCQFLHPGVNGPPLPPPGGAQSPTPQQSPPHQSPTQ</sequence>
<evidence type="ECO:0000256" key="4">
    <source>
        <dbReference type="ARBA" id="ARBA00022454"/>
    </source>
</evidence>
<keyword evidence="4" id="KW-0158">Chromosome</keyword>
<dbReference type="PANTHER" id="PTHR46557:SF1">
    <property type="entry name" value="SERINE_THREONINE-PROTEIN PHOSPHATASE 1 REGULATORY SUBUNIT 10"/>
    <property type="match status" value="1"/>
</dbReference>
<organism evidence="11 13">
    <name type="scientific">Lingula anatina</name>
    <name type="common">Brachiopod</name>
    <name type="synonym">Lingula unguis</name>
    <dbReference type="NCBI Taxonomy" id="7574"/>
    <lineage>
        <taxon>Eukaryota</taxon>
        <taxon>Metazoa</taxon>
        <taxon>Spiralia</taxon>
        <taxon>Lophotrochozoa</taxon>
        <taxon>Brachiopoda</taxon>
        <taxon>Linguliformea</taxon>
        <taxon>Lingulata</taxon>
        <taxon>Lingulida</taxon>
        <taxon>Linguloidea</taxon>
        <taxon>Lingulidae</taxon>
        <taxon>Lingula</taxon>
    </lineage>
</organism>
<gene>
    <name evidence="12 13" type="primary">LOC106166205</name>
</gene>
<feature type="compositionally biased region" description="Basic and acidic residues" evidence="8">
    <location>
        <begin position="520"/>
        <end position="532"/>
    </location>
</feature>
<accession>A0A1S3IPZ4</accession>
<evidence type="ECO:0000256" key="7">
    <source>
        <dbReference type="PROSITE-ProRule" id="PRU00723"/>
    </source>
</evidence>
<dbReference type="GO" id="GO:0008157">
    <property type="term" value="F:protein phosphatase 1 binding"/>
    <property type="evidence" value="ECO:0007669"/>
    <property type="project" value="TreeGrafter"/>
</dbReference>
<dbReference type="GO" id="GO:0000785">
    <property type="term" value="C:chromatin"/>
    <property type="evidence" value="ECO:0007669"/>
    <property type="project" value="TreeGrafter"/>
</dbReference>
<dbReference type="GO" id="GO:0008270">
    <property type="term" value="F:zinc ion binding"/>
    <property type="evidence" value="ECO:0007669"/>
    <property type="project" value="UniProtKB-KW"/>
</dbReference>
<feature type="compositionally biased region" description="Low complexity" evidence="8">
    <location>
        <begin position="445"/>
        <end position="455"/>
    </location>
</feature>
<evidence type="ECO:0000313" key="13">
    <source>
        <dbReference type="RefSeq" id="XP_013400138.1"/>
    </source>
</evidence>
<keyword evidence="5 6" id="KW-0539">Nucleus</keyword>
<feature type="compositionally biased region" description="Basic and acidic residues" evidence="8">
    <location>
        <begin position="355"/>
        <end position="364"/>
    </location>
</feature>
<protein>
    <recommendedName>
        <fullName evidence="3">Serine/threonine-protein phosphatase 1 regulatory subunit 10</fullName>
    </recommendedName>
</protein>
<evidence type="ECO:0000313" key="12">
    <source>
        <dbReference type="RefSeq" id="XP_013400137.1"/>
    </source>
</evidence>
<reference evidence="12 13" key="1">
    <citation type="submission" date="2025-04" db="UniProtKB">
        <authorList>
            <consortium name="RefSeq"/>
        </authorList>
    </citation>
    <scope>IDENTIFICATION</scope>
    <source>
        <tissue evidence="12 13">Gonads</tissue>
    </source>
</reference>
<feature type="compositionally biased region" description="Pro residues" evidence="8">
    <location>
        <begin position="833"/>
        <end position="843"/>
    </location>
</feature>
<dbReference type="KEGG" id="lak:106166205"/>
<dbReference type="GO" id="GO:0072357">
    <property type="term" value="C:PTW/PP1 phosphatase complex"/>
    <property type="evidence" value="ECO:0007669"/>
    <property type="project" value="TreeGrafter"/>
</dbReference>
<evidence type="ECO:0000256" key="5">
    <source>
        <dbReference type="ARBA" id="ARBA00023242"/>
    </source>
</evidence>
<dbReference type="InterPro" id="IPR003617">
    <property type="entry name" value="TFIIS/CRSP70_N_sub"/>
</dbReference>
<evidence type="ECO:0000259" key="10">
    <source>
        <dbReference type="PROSITE" id="PS51319"/>
    </source>
</evidence>